<evidence type="ECO:0000313" key="9">
    <source>
        <dbReference type="Proteomes" id="UP000722485"/>
    </source>
</evidence>
<name>A0A9P5HAW5_9HYPO</name>
<dbReference type="PANTHER" id="PTHR10984:SF81">
    <property type="entry name" value="ER-DERIVED VESICLES PROTEIN ERV41"/>
    <property type="match status" value="1"/>
</dbReference>
<dbReference type="InterPro" id="IPR012936">
    <property type="entry name" value="Erv_C"/>
</dbReference>
<evidence type="ECO:0000256" key="1">
    <source>
        <dbReference type="ARBA" id="ARBA00004370"/>
    </source>
</evidence>
<evidence type="ECO:0000313" key="8">
    <source>
        <dbReference type="EMBL" id="KAF7548207.1"/>
    </source>
</evidence>
<comment type="caution">
    <text evidence="8">The sequence shown here is derived from an EMBL/GenBank/DDBJ whole genome shotgun (WGS) entry which is preliminary data.</text>
</comment>
<keyword evidence="5" id="KW-0931">ER-Golgi transport</keyword>
<dbReference type="Proteomes" id="UP000722485">
    <property type="component" value="Unassembled WGS sequence"/>
</dbReference>
<keyword evidence="5" id="KW-0256">Endoplasmic reticulum</keyword>
<dbReference type="Pfam" id="PF13850">
    <property type="entry name" value="ERGIC_N"/>
    <property type="match status" value="1"/>
</dbReference>
<keyword evidence="3" id="KW-1133">Transmembrane helix</keyword>
<evidence type="ECO:0000259" key="6">
    <source>
        <dbReference type="Pfam" id="PF07970"/>
    </source>
</evidence>
<dbReference type="InterPro" id="IPR039542">
    <property type="entry name" value="Erv_N"/>
</dbReference>
<accession>A0A9P5HAW5</accession>
<dbReference type="InterPro" id="IPR045888">
    <property type="entry name" value="Erv"/>
</dbReference>
<keyword evidence="5" id="KW-0333">Golgi apparatus</keyword>
<dbReference type="PANTHER" id="PTHR10984">
    <property type="entry name" value="ENDOPLASMIC RETICULUM-GOLGI INTERMEDIATE COMPARTMENT PROTEIN"/>
    <property type="match status" value="1"/>
</dbReference>
<feature type="domain" description="Endoplasmic reticulum vesicle transporter N-terminal" evidence="7">
    <location>
        <begin position="25"/>
        <end position="112"/>
    </location>
</feature>
<comment type="similarity">
    <text evidence="5">Belongs to the ERGIC family.</text>
</comment>
<keyword evidence="5" id="KW-0813">Transport</keyword>
<dbReference type="GO" id="GO:0006890">
    <property type="term" value="P:retrograde vesicle-mediated transport, Golgi to endoplasmic reticulum"/>
    <property type="evidence" value="ECO:0007669"/>
    <property type="project" value="TreeGrafter"/>
</dbReference>
<dbReference type="GO" id="GO:0033116">
    <property type="term" value="C:endoplasmic reticulum-Golgi intermediate compartment membrane"/>
    <property type="evidence" value="ECO:0007669"/>
    <property type="project" value="UniProtKB-SubCell"/>
</dbReference>
<reference evidence="8" key="1">
    <citation type="submission" date="2020-03" db="EMBL/GenBank/DDBJ databases">
        <title>Draft Genome Sequence of Cylindrodendrum hubeiense.</title>
        <authorList>
            <person name="Buettner E."/>
            <person name="Kellner H."/>
        </authorList>
    </citation>
    <scope>NUCLEOTIDE SEQUENCE</scope>
    <source>
        <strain evidence="8">IHI 201604</strain>
    </source>
</reference>
<sequence>MMNGVEKPVADEDKFAPKTGSSVVSAFDAFPKSKPQYVMRTSGGGKWTVAMSIISLLLIWGELSRWWRGTESHNFAVEKGVSHELQINLDVVVKMHCSDVHVNVQDASGDRIVAAKRLQRDPTTWSQWVDAQGMHKLGRDSQGRVITNAGWKNLGYDEEGFGEEHVHDIVRASKKRAKWAKTPRFKGRADSCRIYGNLDLNKVQGDFHITARGHGYMEVGEHLDHTNFNFSHIISELSYGPFYPSLVNPLDRTVNLATTNFHKFQYYLSVVPTVYSVGSKSIFTNQYAVTEQSKEVNDHYIPGIFVKYDIEPILLAVHESRDGFLSFMIKIINIVSGVLVAGHWGFTLTDWLTDVTGKRRRHSSGGVGVIGTGKNFGEQE</sequence>
<evidence type="ECO:0000256" key="2">
    <source>
        <dbReference type="ARBA" id="ARBA00022692"/>
    </source>
</evidence>
<evidence type="ECO:0000256" key="5">
    <source>
        <dbReference type="RuleBase" id="RU369013"/>
    </source>
</evidence>
<dbReference type="GO" id="GO:0000139">
    <property type="term" value="C:Golgi membrane"/>
    <property type="evidence" value="ECO:0007669"/>
    <property type="project" value="UniProtKB-SubCell"/>
</dbReference>
<feature type="domain" description="Endoplasmic reticulum vesicle transporter C-terminal" evidence="6">
    <location>
        <begin position="180"/>
        <end position="341"/>
    </location>
</feature>
<dbReference type="Pfam" id="PF07970">
    <property type="entry name" value="COPIIcoated_ERV"/>
    <property type="match status" value="1"/>
</dbReference>
<evidence type="ECO:0000256" key="4">
    <source>
        <dbReference type="ARBA" id="ARBA00023136"/>
    </source>
</evidence>
<dbReference type="EMBL" id="JAANBB010000155">
    <property type="protein sequence ID" value="KAF7548207.1"/>
    <property type="molecule type" value="Genomic_DNA"/>
</dbReference>
<evidence type="ECO:0000256" key="3">
    <source>
        <dbReference type="ARBA" id="ARBA00022989"/>
    </source>
</evidence>
<organism evidence="8 9">
    <name type="scientific">Cylindrodendrum hubeiense</name>
    <dbReference type="NCBI Taxonomy" id="595255"/>
    <lineage>
        <taxon>Eukaryota</taxon>
        <taxon>Fungi</taxon>
        <taxon>Dikarya</taxon>
        <taxon>Ascomycota</taxon>
        <taxon>Pezizomycotina</taxon>
        <taxon>Sordariomycetes</taxon>
        <taxon>Hypocreomycetidae</taxon>
        <taxon>Hypocreales</taxon>
        <taxon>Nectriaceae</taxon>
        <taxon>Cylindrodendrum</taxon>
    </lineage>
</organism>
<proteinExistence type="inferred from homology"/>
<dbReference type="GO" id="GO:0030134">
    <property type="term" value="C:COPII-coated ER to Golgi transport vesicle"/>
    <property type="evidence" value="ECO:0007669"/>
    <property type="project" value="TreeGrafter"/>
</dbReference>
<comment type="function">
    <text evidence="5">Plays a role in transport between endoplasmic reticulum and Golgi.</text>
</comment>
<dbReference type="GO" id="GO:0006888">
    <property type="term" value="P:endoplasmic reticulum to Golgi vesicle-mediated transport"/>
    <property type="evidence" value="ECO:0007669"/>
    <property type="project" value="UniProtKB-UniRule"/>
</dbReference>
<protein>
    <recommendedName>
        <fullName evidence="5">Endoplasmic reticulum-Golgi intermediate compartment protein</fullName>
    </recommendedName>
</protein>
<dbReference type="OrthoDB" id="5541786at2759"/>
<keyword evidence="2" id="KW-0812">Transmembrane</keyword>
<dbReference type="GO" id="GO:0005789">
    <property type="term" value="C:endoplasmic reticulum membrane"/>
    <property type="evidence" value="ECO:0007669"/>
    <property type="project" value="UniProtKB-SubCell"/>
</dbReference>
<gene>
    <name evidence="8" type="ORF">G7Z17_g7205</name>
</gene>
<keyword evidence="9" id="KW-1185">Reference proteome</keyword>
<comment type="subcellular location">
    <subcellularLocation>
        <location evidence="5">Endoplasmic reticulum membrane</location>
        <topology evidence="5">Multi-pass membrane protein</topology>
    </subcellularLocation>
    <subcellularLocation>
        <location evidence="5">Endoplasmic reticulum-Golgi intermediate compartment membrane</location>
        <topology evidence="5">Multi-pass membrane protein</topology>
    </subcellularLocation>
    <subcellularLocation>
        <location evidence="5">Golgi apparatus membrane</location>
        <topology evidence="5">Multi-pass membrane protein</topology>
    </subcellularLocation>
    <subcellularLocation>
        <location evidence="1">Membrane</location>
    </subcellularLocation>
</comment>
<dbReference type="AlphaFoldDB" id="A0A9P5HAW5"/>
<evidence type="ECO:0000259" key="7">
    <source>
        <dbReference type="Pfam" id="PF13850"/>
    </source>
</evidence>
<keyword evidence="4" id="KW-0472">Membrane</keyword>